<keyword evidence="3" id="KW-0813">Transport</keyword>
<organism evidence="14 15">
    <name type="scientific">Trichophyton tonsurans (strain CBS 112818)</name>
    <name type="common">Scalp ringworm fungus</name>
    <dbReference type="NCBI Taxonomy" id="647933"/>
    <lineage>
        <taxon>Eukaryota</taxon>
        <taxon>Fungi</taxon>
        <taxon>Dikarya</taxon>
        <taxon>Ascomycota</taxon>
        <taxon>Pezizomycotina</taxon>
        <taxon>Eurotiomycetes</taxon>
        <taxon>Eurotiomycetidae</taxon>
        <taxon>Onygenales</taxon>
        <taxon>Arthrodermataceae</taxon>
        <taxon>Trichophyton</taxon>
    </lineage>
</organism>
<dbReference type="CDD" id="cd18578">
    <property type="entry name" value="ABC_6TM_Pgp_ABCB1_D2_like"/>
    <property type="match status" value="1"/>
</dbReference>
<dbReference type="Pfam" id="PF01565">
    <property type="entry name" value="FAD_binding_4"/>
    <property type="match status" value="1"/>
</dbReference>
<dbReference type="GO" id="GO:0090374">
    <property type="term" value="P:oligopeptide export from mitochondrion"/>
    <property type="evidence" value="ECO:0007669"/>
    <property type="project" value="TreeGrafter"/>
</dbReference>
<evidence type="ECO:0000256" key="3">
    <source>
        <dbReference type="ARBA" id="ARBA00022448"/>
    </source>
</evidence>
<dbReference type="AlphaFoldDB" id="F2S2F5"/>
<feature type="domain" description="FAD-binding PCMH-type" evidence="13">
    <location>
        <begin position="99"/>
        <end position="215"/>
    </location>
</feature>
<keyword evidence="5" id="KW-0677">Repeat</keyword>
<dbReference type="PROSITE" id="PS50929">
    <property type="entry name" value="ABC_TM1F"/>
    <property type="match status" value="2"/>
</dbReference>
<dbReference type="PANTHER" id="PTHR43394:SF11">
    <property type="entry name" value="ATP-BINDING CASSETTE TRANSPORTER"/>
    <property type="match status" value="1"/>
</dbReference>
<dbReference type="GO" id="GO:0071949">
    <property type="term" value="F:FAD binding"/>
    <property type="evidence" value="ECO:0007669"/>
    <property type="project" value="InterPro"/>
</dbReference>
<dbReference type="InterPro" id="IPR039421">
    <property type="entry name" value="Type_1_exporter"/>
</dbReference>
<evidence type="ECO:0000256" key="6">
    <source>
        <dbReference type="ARBA" id="ARBA00022741"/>
    </source>
</evidence>
<dbReference type="GO" id="GO:0005743">
    <property type="term" value="C:mitochondrial inner membrane"/>
    <property type="evidence" value="ECO:0007669"/>
    <property type="project" value="TreeGrafter"/>
</dbReference>
<dbReference type="GO" id="GO:0015421">
    <property type="term" value="F:ABC-type oligopeptide transporter activity"/>
    <property type="evidence" value="ECO:0007669"/>
    <property type="project" value="TreeGrafter"/>
</dbReference>
<feature type="domain" description="ABC transmembrane type-1" evidence="12">
    <location>
        <begin position="676"/>
        <end position="951"/>
    </location>
</feature>
<evidence type="ECO:0000256" key="7">
    <source>
        <dbReference type="ARBA" id="ARBA00022840"/>
    </source>
</evidence>
<evidence type="ECO:0000256" key="5">
    <source>
        <dbReference type="ARBA" id="ARBA00022737"/>
    </source>
</evidence>
<evidence type="ECO:0000256" key="9">
    <source>
        <dbReference type="ARBA" id="ARBA00023136"/>
    </source>
</evidence>
<dbReference type="InterPro" id="IPR036640">
    <property type="entry name" value="ABC1_TM_sf"/>
</dbReference>
<dbReference type="Gene3D" id="3.40.50.300">
    <property type="entry name" value="P-loop containing nucleotide triphosphate hydrolases"/>
    <property type="match status" value="3"/>
</dbReference>
<dbReference type="InterPro" id="IPR011527">
    <property type="entry name" value="ABC1_TM_dom"/>
</dbReference>
<feature type="transmembrane region" description="Helical" evidence="10">
    <location>
        <begin position="781"/>
        <end position="802"/>
    </location>
</feature>
<keyword evidence="15" id="KW-1185">Reference proteome</keyword>
<keyword evidence="9 10" id="KW-0472">Membrane</keyword>
<dbReference type="PROSITE" id="PS00211">
    <property type="entry name" value="ABC_TRANSPORTER_1"/>
    <property type="match status" value="1"/>
</dbReference>
<dbReference type="InterPro" id="IPR036318">
    <property type="entry name" value="FAD-bd_PCMH-like_sf"/>
</dbReference>
<evidence type="ECO:0000256" key="8">
    <source>
        <dbReference type="ARBA" id="ARBA00022989"/>
    </source>
</evidence>
<dbReference type="InterPro" id="IPR017871">
    <property type="entry name" value="ABC_transporter-like_CS"/>
</dbReference>
<dbReference type="Pfam" id="PF00005">
    <property type="entry name" value="ABC_tran"/>
    <property type="match status" value="2"/>
</dbReference>
<evidence type="ECO:0000259" key="11">
    <source>
        <dbReference type="PROSITE" id="PS50893"/>
    </source>
</evidence>
<dbReference type="SMART" id="SM00382">
    <property type="entry name" value="AAA"/>
    <property type="match status" value="2"/>
</dbReference>
<evidence type="ECO:0000256" key="1">
    <source>
        <dbReference type="ARBA" id="ARBA00004141"/>
    </source>
</evidence>
<feature type="transmembrane region" description="Helical" evidence="10">
    <location>
        <begin position="707"/>
        <end position="732"/>
    </location>
</feature>
<dbReference type="Pfam" id="PF00664">
    <property type="entry name" value="ABC_membrane"/>
    <property type="match status" value="2"/>
</dbReference>
<dbReference type="SUPFAM" id="SSF52540">
    <property type="entry name" value="P-loop containing nucleoside triphosphate hydrolases"/>
    <property type="match status" value="2"/>
</dbReference>
<feature type="transmembrane region" description="Helical" evidence="10">
    <location>
        <begin position="309"/>
        <end position="330"/>
    </location>
</feature>
<dbReference type="PROSITE" id="PS50893">
    <property type="entry name" value="ABC_TRANSPORTER_2"/>
    <property type="match status" value="2"/>
</dbReference>
<dbReference type="PROSITE" id="PS51387">
    <property type="entry name" value="FAD_PCMH"/>
    <property type="match status" value="1"/>
</dbReference>
<dbReference type="GO" id="GO:0016887">
    <property type="term" value="F:ATP hydrolysis activity"/>
    <property type="evidence" value="ECO:0007669"/>
    <property type="project" value="InterPro"/>
</dbReference>
<accession>F2S2F5</accession>
<comment type="subcellular location">
    <subcellularLocation>
        <location evidence="1">Membrane</location>
        <topology evidence="1">Multi-pass membrane protein</topology>
    </subcellularLocation>
</comment>
<dbReference type="Proteomes" id="UP000009172">
    <property type="component" value="Unassembled WGS sequence"/>
</dbReference>
<feature type="transmembrane region" description="Helical" evidence="10">
    <location>
        <begin position="886"/>
        <end position="909"/>
    </location>
</feature>
<feature type="transmembrane region" description="Helical" evidence="10">
    <location>
        <begin position="808"/>
        <end position="829"/>
    </location>
</feature>
<dbReference type="InterPro" id="IPR016169">
    <property type="entry name" value="FAD-bd_PCMH_sub2"/>
</dbReference>
<feature type="transmembrane region" description="Helical" evidence="10">
    <location>
        <begin position="921"/>
        <end position="943"/>
    </location>
</feature>
<dbReference type="OrthoDB" id="6500128at2759"/>
<dbReference type="SUPFAM" id="SSF56176">
    <property type="entry name" value="FAD-binding/transporter-associated domain-like"/>
    <property type="match status" value="1"/>
</dbReference>
<evidence type="ECO:0000259" key="13">
    <source>
        <dbReference type="PROSITE" id="PS51387"/>
    </source>
</evidence>
<dbReference type="InterPro" id="IPR006094">
    <property type="entry name" value="Oxid_FAD_bind_N"/>
</dbReference>
<reference evidence="15" key="1">
    <citation type="journal article" date="2012" name="MBio">
        <title>Comparative genome analysis of Trichophyton rubrum and related dermatophytes reveals candidate genes involved in infection.</title>
        <authorList>
            <person name="Martinez D.A."/>
            <person name="Oliver B.G."/>
            <person name="Graeser Y."/>
            <person name="Goldberg J.M."/>
            <person name="Li W."/>
            <person name="Martinez-Rossi N.M."/>
            <person name="Monod M."/>
            <person name="Shelest E."/>
            <person name="Barton R.C."/>
            <person name="Birch E."/>
            <person name="Brakhage A.A."/>
            <person name="Chen Z."/>
            <person name="Gurr S.J."/>
            <person name="Heiman D."/>
            <person name="Heitman J."/>
            <person name="Kosti I."/>
            <person name="Rossi A."/>
            <person name="Saif S."/>
            <person name="Samalova M."/>
            <person name="Saunders C.W."/>
            <person name="Shea T."/>
            <person name="Summerbell R.C."/>
            <person name="Xu J."/>
            <person name="Young S."/>
            <person name="Zeng Q."/>
            <person name="Birren B.W."/>
            <person name="Cuomo C.A."/>
            <person name="White T.C."/>
        </authorList>
    </citation>
    <scope>NUCLEOTIDE SEQUENCE [LARGE SCALE GENOMIC DNA]</scope>
    <source>
        <strain evidence="15">CBS 112818</strain>
    </source>
</reference>
<keyword evidence="6" id="KW-0547">Nucleotide-binding</keyword>
<feature type="transmembrane region" description="Helical" evidence="10">
    <location>
        <begin position="229"/>
        <end position="255"/>
    </location>
</feature>
<dbReference type="PANTHER" id="PTHR43394">
    <property type="entry name" value="ATP-DEPENDENT PERMEASE MDL1, MITOCHONDRIAL"/>
    <property type="match status" value="1"/>
</dbReference>
<dbReference type="InterPro" id="IPR016166">
    <property type="entry name" value="FAD-bd_PCMH"/>
</dbReference>
<evidence type="ECO:0000256" key="4">
    <source>
        <dbReference type="ARBA" id="ARBA00022692"/>
    </source>
</evidence>
<evidence type="ECO:0000256" key="10">
    <source>
        <dbReference type="SAM" id="Phobius"/>
    </source>
</evidence>
<keyword evidence="4 10" id="KW-0812">Transmembrane</keyword>
<sequence>MPFVLLSTGLGVLIGWLAYFILSSSCRCSPWEPCWPSGDLWQALNTSIDGNLFHLKPVAHVCYKNEPGFNQDACDSLLHHLRDSGWRASQPDIEFHSDLSLNGTSFGPAVTASAGVMNWNLYAQASQRGYIALGGDCPTVGVVGGFLQGGDIPDFLSINKGLGVDNVLEFDVVTADGELVKANRYQNPDLFWALRGGGGGTFGVVTRATIRVFPDTPVVTSEIIIKAQYWKLGLIMTSTVVVMLLTGTAGGILAVRNSKSSMTLYNSGSNLAEESIGSIRHVTAFGIQNALADKYLGFLRQGEKPGIKARLAISFMISFMNGLPFLSYGLCFWQSGRYIISGHMSPGAAVTATMAIVIGGFSIGRVAPSLQSFMASTASASMIIRSMQRASPEDPLSTEGERPEGVKGEVSFNDVSLVYPSRQNVAVLKHVCLKMPAGKTTAIVGPTGSGKSSIVGLVERFYRPIGGNIMLDEHDIQDLNLRWLRSQLAYVGQEPILFNTTIQENISHGLAYLDDAARSSRDIKAAVIEATKDANAHDFIMALPKGYDTMVGEKGLQLSGGQRQRIAIARALIRDPTILILDEATSALNSRAEKLVQKALTKAAKGRTTIVIAHRLSTIRSADNIVVLSAGEIVERGDHDSLMANQGLYANLVNGQQLTEEKTDEDDDALIENASASSWQAIFFAKLIEAVSVPASQYNKLRSETSFWALMYLMLGIVAIISWFGQGACFVFSSERLIRRAKDTTFRSILRQEVSFFDERSTGDLTTILSQDTTHLGGLDAAVLGSMITFTVTIIGGLALSVAIGWKLGLVCAALIPITVGSGYVRLIILSLFDRKVRQTQAESAAYANEAVRAIRTVASLGLENEVLQRYRAILERDAAASLRSILQASVLFALSQSLLMPTGALVFWYSSTLLATGEYTLTQCFICFSALVTGAQTAGAVFNSAPDMSKAMQAGRHLRNLFERVPPIDSYSTEGRLLPAEACRGAIEIQDVSQFVALVGPSGCGKSTVLSLLERFFDPETGQIQVDGSSITGLNISQYRSCIAMVGQEPVVYSGTIRENLVLGAAEGVTEEAIVQACKDANIYEFISSLQDGFATVVGAQGNSQSERIVQEALDRAAKGRTTISVAHRLSTIKRADLICVMDQGKLVEKGTHEQLMAKREMYYDLVQAQNLDTVS</sequence>
<feature type="domain" description="ABC transporter" evidence="11">
    <location>
        <begin position="957"/>
        <end position="1170"/>
    </location>
</feature>
<feature type="domain" description="ABC transmembrane type-1" evidence="12">
    <location>
        <begin position="230"/>
        <end position="375"/>
    </location>
</feature>
<dbReference type="HOGENOM" id="CLU_000604_17_2_1"/>
<evidence type="ECO:0000313" key="14">
    <source>
        <dbReference type="EMBL" id="EGD97754.1"/>
    </source>
</evidence>
<proteinExistence type="inferred from homology"/>
<dbReference type="EMBL" id="GG698504">
    <property type="protein sequence ID" value="EGD97754.1"/>
    <property type="molecule type" value="Genomic_DNA"/>
</dbReference>
<dbReference type="FunFam" id="3.40.50.300:FF:000205">
    <property type="entry name" value="ABC transporter B family member 4"/>
    <property type="match status" value="1"/>
</dbReference>
<keyword evidence="8 10" id="KW-1133">Transmembrane helix</keyword>
<gene>
    <name evidence="14" type="ORF">TESG_08506</name>
</gene>
<evidence type="ECO:0000256" key="2">
    <source>
        <dbReference type="ARBA" id="ARBA00007577"/>
    </source>
</evidence>
<dbReference type="InterPro" id="IPR003439">
    <property type="entry name" value="ABC_transporter-like_ATP-bd"/>
</dbReference>
<evidence type="ECO:0000313" key="15">
    <source>
        <dbReference type="Proteomes" id="UP000009172"/>
    </source>
</evidence>
<dbReference type="CDD" id="cd03249">
    <property type="entry name" value="ABC_MTABC3_MDL1_MDL2"/>
    <property type="match status" value="1"/>
</dbReference>
<dbReference type="GO" id="GO:0005524">
    <property type="term" value="F:ATP binding"/>
    <property type="evidence" value="ECO:0007669"/>
    <property type="project" value="UniProtKB-KW"/>
</dbReference>
<dbReference type="InterPro" id="IPR027417">
    <property type="entry name" value="P-loop_NTPase"/>
</dbReference>
<dbReference type="Gene3D" id="3.30.465.10">
    <property type="match status" value="1"/>
</dbReference>
<comment type="similarity">
    <text evidence="2">Belongs to the ABC transporter superfamily. ABCB family. Multidrug resistance exporter (TC 3.A.1.201) subfamily.</text>
</comment>
<name>F2S2F5_TRIT1</name>
<keyword evidence="7" id="KW-0067">ATP-binding</keyword>
<evidence type="ECO:0000259" key="12">
    <source>
        <dbReference type="PROSITE" id="PS50929"/>
    </source>
</evidence>
<protein>
    <submittedName>
        <fullName evidence="14">Uncharacterized protein</fullName>
    </submittedName>
</protein>
<dbReference type="Gene3D" id="1.20.1560.10">
    <property type="entry name" value="ABC transporter type 1, transmembrane domain"/>
    <property type="match status" value="1"/>
</dbReference>
<dbReference type="SUPFAM" id="SSF90123">
    <property type="entry name" value="ABC transporter transmembrane region"/>
    <property type="match status" value="2"/>
</dbReference>
<feature type="domain" description="ABC transporter" evidence="11">
    <location>
        <begin position="410"/>
        <end position="655"/>
    </location>
</feature>
<dbReference type="InterPro" id="IPR003593">
    <property type="entry name" value="AAA+_ATPase"/>
</dbReference>